<dbReference type="SUPFAM" id="SSF55486">
    <property type="entry name" value="Metalloproteases ('zincins'), catalytic domain"/>
    <property type="match status" value="1"/>
</dbReference>
<feature type="domain" description="Peptidase M1 membrane alanine aminopeptidase" evidence="2">
    <location>
        <begin position="354"/>
        <end position="548"/>
    </location>
</feature>
<dbReference type="STRING" id="865937.Gilli_2898"/>
<dbReference type="InterPro" id="IPR027268">
    <property type="entry name" value="Peptidase_M4/M1_CTD_sf"/>
</dbReference>
<dbReference type="Pfam" id="PF01433">
    <property type="entry name" value="Peptidase_M1"/>
    <property type="match status" value="1"/>
</dbReference>
<evidence type="ECO:0000256" key="1">
    <source>
        <dbReference type="SAM" id="SignalP"/>
    </source>
</evidence>
<reference evidence="4" key="1">
    <citation type="journal article" date="2012" name="Stand. Genomic Sci.">
        <title>Genome sequence of the Antarctic rhodopsins-containing flavobacterium Gillisia limnaea type strain (R-8282(T)).</title>
        <authorList>
            <person name="Riedel T."/>
            <person name="Held B."/>
            <person name="Nolan M."/>
            <person name="Lucas S."/>
            <person name="Lapidus A."/>
            <person name="Tice H."/>
            <person name="Del Rio T.G."/>
            <person name="Cheng J.F."/>
            <person name="Han C."/>
            <person name="Tapia R."/>
            <person name="Goodwin L.A."/>
            <person name="Pitluck S."/>
            <person name="Liolios K."/>
            <person name="Mavromatis K."/>
            <person name="Pagani I."/>
            <person name="Ivanova N."/>
            <person name="Mikhailova N."/>
            <person name="Pati A."/>
            <person name="Chen A."/>
            <person name="Palaniappan K."/>
            <person name="Land M."/>
            <person name="Rohde M."/>
            <person name="Tindall B.J."/>
            <person name="Detter J.C."/>
            <person name="Goker M."/>
            <person name="Bristow J."/>
            <person name="Eisen J.A."/>
            <person name="Markowitz V."/>
            <person name="Hugenholtz P."/>
            <person name="Kyrpides N.C."/>
            <person name="Klenk H.P."/>
            <person name="Woyke T."/>
        </authorList>
    </citation>
    <scope>NUCLEOTIDE SEQUENCE [LARGE SCALE GENOMIC DNA]</scope>
    <source>
        <strain evidence="4">DSM 15749 / LMG 21470 / R-8282</strain>
    </source>
</reference>
<evidence type="ECO:0000313" key="4">
    <source>
        <dbReference type="Proteomes" id="UP000003844"/>
    </source>
</evidence>
<dbReference type="eggNOG" id="COG0308">
    <property type="taxonomic scope" value="Bacteria"/>
</dbReference>
<sequence>MNYFSKAAFVLAMMGMSLPQIQAQEVTTNNQDDFNEFTYRQGSVFRSATGTPGMEYFQNEADYNIEATLNDVDHTITGKITITYTNNSQEKLDFIWMFLEQNRFTENSRGTLTTPIQGNRYVGDTDGGYEISNLQAKVNRSVSTKHLIDDTRMQVFFDQPIPADGGKATVSMNFSYKIPVDGMDRMGRLAVEDGTIYAMAQWFPQVAVLDDVEGWNVEPYLGAGEFYYDYGTFDYKITVPYDHIVVGSGELQNPREVLSSVVRERMDEASKSDTRVYLIRPDEVNDPSLLAKKQGTLTWHFKIENSRDVAFASSKAFIWDAAKIDLPSGKKAMAQSAYPKESDGVGAWGRSTEYSKESIEHYSEKWYEYPWPAAINVAADIGGMEYPGLNFCGWQSKGASLWGVTDHEFGHNWFPMIVGTNERRYAWMDEGFNTFINHYSTLEFNDGEYPSRLNRMRNMTGWFINPNREGIDTYPDVANLQNLGMIAYYKPAMGLYLLREYILGEERFDNAFRSYIKTWAFKHPQPNDFFNHMENVAGENLSWFWKGWFYGTGNIDLALNGVQAYQGNYIISLSNKGEIPMPVEMLVTFKDGSTKEIRLPVEIWQRGDSWNHLLSTDKEVESVELDPEKILPDVNFSNDAWPADFYEARN</sequence>
<name>H2C094_GILLR</name>
<accession>H2C094</accession>
<keyword evidence="1" id="KW-0732">Signal</keyword>
<dbReference type="Proteomes" id="UP000003844">
    <property type="component" value="Unassembled WGS sequence"/>
</dbReference>
<dbReference type="HOGENOM" id="CLU_015077_0_0_10"/>
<dbReference type="AlphaFoldDB" id="H2C094"/>
<dbReference type="GO" id="GO:0008237">
    <property type="term" value="F:metallopeptidase activity"/>
    <property type="evidence" value="ECO:0007669"/>
    <property type="project" value="InterPro"/>
</dbReference>
<organism evidence="3 4">
    <name type="scientific">Gillisia limnaea (strain DSM 15749 / LMG 21470 / R-8282)</name>
    <dbReference type="NCBI Taxonomy" id="865937"/>
    <lineage>
        <taxon>Bacteria</taxon>
        <taxon>Pseudomonadati</taxon>
        <taxon>Bacteroidota</taxon>
        <taxon>Flavobacteriia</taxon>
        <taxon>Flavobacteriales</taxon>
        <taxon>Flavobacteriaceae</taxon>
        <taxon>Gillisia</taxon>
    </lineage>
</organism>
<dbReference type="EMBL" id="JH594606">
    <property type="protein sequence ID" value="EHQ03510.1"/>
    <property type="molecule type" value="Genomic_DNA"/>
</dbReference>
<feature type="signal peptide" evidence="1">
    <location>
        <begin position="1"/>
        <end position="23"/>
    </location>
</feature>
<dbReference type="OrthoDB" id="9814383at2"/>
<dbReference type="RefSeq" id="WP_006989816.1">
    <property type="nucleotide sequence ID" value="NZ_JH594606.1"/>
</dbReference>
<gene>
    <name evidence="3" type="ORF">Gilli_2898</name>
</gene>
<dbReference type="InterPro" id="IPR014782">
    <property type="entry name" value="Peptidase_M1_dom"/>
</dbReference>
<protein>
    <submittedName>
        <fullName evidence="3">Peptidase</fullName>
    </submittedName>
</protein>
<proteinExistence type="predicted"/>
<dbReference type="Gene3D" id="1.10.390.10">
    <property type="entry name" value="Neutral Protease Domain 2"/>
    <property type="match status" value="1"/>
</dbReference>
<dbReference type="CDD" id="cd09604">
    <property type="entry name" value="M1_APN_like"/>
    <property type="match status" value="1"/>
</dbReference>
<keyword evidence="4" id="KW-1185">Reference proteome</keyword>
<evidence type="ECO:0000313" key="3">
    <source>
        <dbReference type="EMBL" id="EHQ03510.1"/>
    </source>
</evidence>
<dbReference type="GO" id="GO:0008270">
    <property type="term" value="F:zinc ion binding"/>
    <property type="evidence" value="ECO:0007669"/>
    <property type="project" value="InterPro"/>
</dbReference>
<evidence type="ECO:0000259" key="2">
    <source>
        <dbReference type="Pfam" id="PF01433"/>
    </source>
</evidence>
<feature type="chain" id="PRO_5003560598" evidence="1">
    <location>
        <begin position="24"/>
        <end position="650"/>
    </location>
</feature>